<dbReference type="STRING" id="1042163.BRLA_c031720"/>
<evidence type="ECO:0000313" key="1">
    <source>
        <dbReference type="EMBL" id="AIG27484.1"/>
    </source>
</evidence>
<dbReference type="RefSeq" id="WP_162988357.1">
    <property type="nucleotide sequence ID" value="NZ_CP007806.1"/>
</dbReference>
<dbReference type="KEGG" id="blr:BRLA_c031720"/>
<accession>A0A075R6L3</accession>
<evidence type="ECO:0000313" key="2">
    <source>
        <dbReference type="Proteomes" id="UP000005850"/>
    </source>
</evidence>
<name>A0A075R6L3_BRELA</name>
<gene>
    <name evidence="1" type="ORF">BRLA_c031720</name>
</gene>
<reference evidence="1 2" key="1">
    <citation type="journal article" date="2011" name="J. Bacteriol.">
        <title>Genome sequence of Brevibacillus laterosporus LMG 15441, a pathogen of invertebrates.</title>
        <authorList>
            <person name="Djukic M."/>
            <person name="Poehlein A."/>
            <person name="Thurmer A."/>
            <person name="Daniel R."/>
        </authorList>
    </citation>
    <scope>NUCLEOTIDE SEQUENCE [LARGE SCALE GENOMIC DNA]</scope>
    <source>
        <strain evidence="1 2">LMG 15441</strain>
    </source>
</reference>
<dbReference type="EMBL" id="CP007806">
    <property type="protein sequence ID" value="AIG27484.1"/>
    <property type="molecule type" value="Genomic_DNA"/>
</dbReference>
<protein>
    <submittedName>
        <fullName evidence="1">Uncharacterized protein</fullName>
    </submittedName>
</protein>
<dbReference type="Proteomes" id="UP000005850">
    <property type="component" value="Chromosome"/>
</dbReference>
<sequence length="53" mass="6100">MILIKSMDLAEMEHEREKDKISPELIEAYEAIAQLQEIVIKMEAKIKTLEGAK</sequence>
<organism evidence="1 2">
    <name type="scientific">Brevibacillus laterosporus LMG 15441</name>
    <dbReference type="NCBI Taxonomy" id="1042163"/>
    <lineage>
        <taxon>Bacteria</taxon>
        <taxon>Bacillati</taxon>
        <taxon>Bacillota</taxon>
        <taxon>Bacilli</taxon>
        <taxon>Bacillales</taxon>
        <taxon>Paenibacillaceae</taxon>
        <taxon>Brevibacillus</taxon>
    </lineage>
</organism>
<keyword evidence="2" id="KW-1185">Reference proteome</keyword>
<dbReference type="HOGENOM" id="CLU_3059209_0_0_9"/>
<dbReference type="AlphaFoldDB" id="A0A075R6L3"/>
<proteinExistence type="predicted"/>